<evidence type="ECO:0000313" key="4">
    <source>
        <dbReference type="Proteomes" id="UP000030746"/>
    </source>
</evidence>
<evidence type="ECO:0000256" key="1">
    <source>
        <dbReference type="SAM" id="MobiDB-lite"/>
    </source>
</evidence>
<proteinExistence type="predicted"/>
<evidence type="ECO:0000256" key="2">
    <source>
        <dbReference type="SAM" id="SignalP"/>
    </source>
</evidence>
<dbReference type="RefSeq" id="XP_009060878.1">
    <property type="nucleotide sequence ID" value="XM_009062630.1"/>
</dbReference>
<dbReference type="CTD" id="20249568"/>
<dbReference type="Proteomes" id="UP000030746">
    <property type="component" value="Unassembled WGS sequence"/>
</dbReference>
<keyword evidence="2" id="KW-0732">Signal</keyword>
<dbReference type="KEGG" id="lgi:LOTGIDRAFT_234526"/>
<dbReference type="HOGENOM" id="CLU_799948_0_0_1"/>
<feature type="region of interest" description="Disordered" evidence="1">
    <location>
        <begin position="38"/>
        <end position="64"/>
    </location>
</feature>
<protein>
    <submittedName>
        <fullName evidence="3">Uncharacterized protein</fullName>
    </submittedName>
</protein>
<dbReference type="AlphaFoldDB" id="V3ZVT7"/>
<feature type="signal peptide" evidence="2">
    <location>
        <begin position="1"/>
        <end position="19"/>
    </location>
</feature>
<name>V3ZVT7_LOTGI</name>
<keyword evidence="4" id="KW-1185">Reference proteome</keyword>
<gene>
    <name evidence="3" type="ORF">LOTGIDRAFT_234526</name>
</gene>
<sequence>MDILFASVLLVLSASTVSGWGIPQPQRTIFPNFQPDFQQPPNTDPWGVPNRNPGRQTFPVPQPNTDPWWVQDTNPGRQTFPQPQQPSIFPLQPIQFPFGNPGGQQPQQQGNQCQILASSGDCRFYDCFNQVEQQCLFQGQFLVNDMQSLCQGAQRLSGRFSFQGQQYLQKVSKCAAKQMTSVVNSQSCNAIDFQAASTLFGQSTGEDCYWQNQLFCNVVSNPQDSQALVAILFGGNAPYNPQFIKVAEHLQVIVTSCSQSVQNTFQNNFTNRCPIGTVGRQNQPVVFPNQPMMMGGAGGD</sequence>
<evidence type="ECO:0000313" key="3">
    <source>
        <dbReference type="EMBL" id="ESO88472.1"/>
    </source>
</evidence>
<feature type="chain" id="PRO_5004715532" evidence="2">
    <location>
        <begin position="20"/>
        <end position="300"/>
    </location>
</feature>
<organism evidence="3 4">
    <name type="scientific">Lottia gigantea</name>
    <name type="common">Giant owl limpet</name>
    <dbReference type="NCBI Taxonomy" id="225164"/>
    <lineage>
        <taxon>Eukaryota</taxon>
        <taxon>Metazoa</taxon>
        <taxon>Spiralia</taxon>
        <taxon>Lophotrochozoa</taxon>
        <taxon>Mollusca</taxon>
        <taxon>Gastropoda</taxon>
        <taxon>Patellogastropoda</taxon>
        <taxon>Lottioidea</taxon>
        <taxon>Lottiidae</taxon>
        <taxon>Lottia</taxon>
    </lineage>
</organism>
<dbReference type="GeneID" id="20249568"/>
<reference evidence="3 4" key="1">
    <citation type="journal article" date="2013" name="Nature">
        <title>Insights into bilaterian evolution from three spiralian genomes.</title>
        <authorList>
            <person name="Simakov O."/>
            <person name="Marletaz F."/>
            <person name="Cho S.J."/>
            <person name="Edsinger-Gonzales E."/>
            <person name="Havlak P."/>
            <person name="Hellsten U."/>
            <person name="Kuo D.H."/>
            <person name="Larsson T."/>
            <person name="Lv J."/>
            <person name="Arendt D."/>
            <person name="Savage R."/>
            <person name="Osoegawa K."/>
            <person name="de Jong P."/>
            <person name="Grimwood J."/>
            <person name="Chapman J.A."/>
            <person name="Shapiro H."/>
            <person name="Aerts A."/>
            <person name="Otillar R.P."/>
            <person name="Terry A.Y."/>
            <person name="Boore J.L."/>
            <person name="Grigoriev I.V."/>
            <person name="Lindberg D.R."/>
            <person name="Seaver E.C."/>
            <person name="Weisblat D.A."/>
            <person name="Putnam N.H."/>
            <person name="Rokhsar D.S."/>
        </authorList>
    </citation>
    <scope>NUCLEOTIDE SEQUENCE [LARGE SCALE GENOMIC DNA]</scope>
</reference>
<dbReference type="EMBL" id="KB202685">
    <property type="protein sequence ID" value="ESO88472.1"/>
    <property type="molecule type" value="Genomic_DNA"/>
</dbReference>
<accession>V3ZVT7</accession>